<dbReference type="Proteomes" id="UP000696485">
    <property type="component" value="Unassembled WGS sequence"/>
</dbReference>
<feature type="compositionally biased region" description="Low complexity" evidence="2">
    <location>
        <begin position="435"/>
        <end position="448"/>
    </location>
</feature>
<dbReference type="AlphaFoldDB" id="A0A9P5SRK3"/>
<feature type="coiled-coil region" evidence="1">
    <location>
        <begin position="556"/>
        <end position="583"/>
    </location>
</feature>
<keyword evidence="1" id="KW-0175">Coiled coil</keyword>
<evidence type="ECO:0000256" key="2">
    <source>
        <dbReference type="SAM" id="MobiDB-lite"/>
    </source>
</evidence>
<dbReference type="PANTHER" id="PTHR14445:SF36">
    <property type="entry name" value="FI03272P-RELATED"/>
    <property type="match status" value="1"/>
</dbReference>
<keyword evidence="4" id="KW-1185">Reference proteome</keyword>
<proteinExistence type="predicted"/>
<feature type="region of interest" description="Disordered" evidence="2">
    <location>
        <begin position="399"/>
        <end position="454"/>
    </location>
</feature>
<dbReference type="GO" id="GO:0005829">
    <property type="term" value="C:cytosol"/>
    <property type="evidence" value="ECO:0007669"/>
    <property type="project" value="TreeGrafter"/>
</dbReference>
<organism evidence="3 4">
    <name type="scientific">Podila minutissima</name>
    <dbReference type="NCBI Taxonomy" id="64525"/>
    <lineage>
        <taxon>Eukaryota</taxon>
        <taxon>Fungi</taxon>
        <taxon>Fungi incertae sedis</taxon>
        <taxon>Mucoromycota</taxon>
        <taxon>Mortierellomycotina</taxon>
        <taxon>Mortierellomycetes</taxon>
        <taxon>Mortierellales</taxon>
        <taxon>Mortierellaceae</taxon>
        <taxon>Podila</taxon>
    </lineage>
</organism>
<dbReference type="InterPro" id="IPR051640">
    <property type="entry name" value="GRB10-interact_GYF"/>
</dbReference>
<comment type="caution">
    <text evidence="3">The sequence shown here is derived from an EMBL/GenBank/DDBJ whole genome shotgun (WGS) entry which is preliminary data.</text>
</comment>
<sequence>MVPPSPPLHPLPTEFDTETVNAFIKAAAENPDLMSSSVASTITALQNSLNAALEQSALSASAAAIASQPSTPVPTLPNPTIISMATTISDSVPTPVSVSIPVSVTIPAPVSVVPVLSPAPVLPAPAIPTAAPAPAPKPAPKREETSRPFVSTKKFNPEDIFCLGCCRNLTVDHYTCPNTGKVFKSCNACRQKSRINSKKIVKPVVIPVYNTISMAEFTAKLKEMEATQDETNLDVRVREEGPREMDVETLKARGAAIAQEVYEATGYWFSHSRTNDETQSKTRLKIYACSQRADRRAPPAPKTQVRKRNRPSTKAYFPCKGNLTMTFYKDLDHVRIVYGHKRHDKYDNRKCPDHVRAFVKENLNLPPRQLFETVNANNPGITITQAQVRYWSHFYKKNAGQDPDSNDVSMGEQSDSHSNSEGVSPAPHLHHHDPQQQQQHLDEQAQQQRQEEQVDQVTRMLLEAEEQLQKAQRQSASDLSGSAIAISIPMSGEMDTSPLTSSIVQRVLANASVNATDSLLHLPGLGHHHHHHHHGVNMDGSDISEGDVVVQQVSAFIQENEQLLEHQRQLELQQQQQQQQQQQS</sequence>
<gene>
    <name evidence="3" type="ORF">BG006_009698</name>
</gene>
<reference evidence="3" key="1">
    <citation type="journal article" date="2020" name="Fungal Divers.">
        <title>Resolving the Mortierellaceae phylogeny through synthesis of multi-gene phylogenetics and phylogenomics.</title>
        <authorList>
            <person name="Vandepol N."/>
            <person name="Liber J."/>
            <person name="Desiro A."/>
            <person name="Na H."/>
            <person name="Kennedy M."/>
            <person name="Barry K."/>
            <person name="Grigoriev I.V."/>
            <person name="Miller A.N."/>
            <person name="O'Donnell K."/>
            <person name="Stajich J.E."/>
            <person name="Bonito G."/>
        </authorList>
    </citation>
    <scope>NUCLEOTIDE SEQUENCE</scope>
    <source>
        <strain evidence="3">NVP1</strain>
    </source>
</reference>
<evidence type="ECO:0000313" key="3">
    <source>
        <dbReference type="EMBL" id="KAF9336098.1"/>
    </source>
</evidence>
<feature type="compositionally biased region" description="Polar residues" evidence="2">
    <location>
        <begin position="406"/>
        <end position="422"/>
    </location>
</feature>
<protein>
    <submittedName>
        <fullName evidence="3">Uncharacterized protein</fullName>
    </submittedName>
</protein>
<name>A0A9P5SRK3_9FUNG</name>
<dbReference type="PANTHER" id="PTHR14445">
    <property type="entry name" value="GRB10 INTERACTING GYF PROTEIN"/>
    <property type="match status" value="1"/>
</dbReference>
<dbReference type="EMBL" id="JAAAUY010000072">
    <property type="protein sequence ID" value="KAF9336098.1"/>
    <property type="molecule type" value="Genomic_DNA"/>
</dbReference>
<evidence type="ECO:0000313" key="4">
    <source>
        <dbReference type="Proteomes" id="UP000696485"/>
    </source>
</evidence>
<evidence type="ECO:0000256" key="1">
    <source>
        <dbReference type="SAM" id="Coils"/>
    </source>
</evidence>
<accession>A0A9P5SRK3</accession>